<proteinExistence type="predicted"/>
<keyword evidence="1" id="KW-0472">Membrane</keyword>
<evidence type="ECO:0000256" key="1">
    <source>
        <dbReference type="SAM" id="Phobius"/>
    </source>
</evidence>
<accession>X1F1I8</accession>
<organism evidence="2">
    <name type="scientific">marine sediment metagenome</name>
    <dbReference type="NCBI Taxonomy" id="412755"/>
    <lineage>
        <taxon>unclassified sequences</taxon>
        <taxon>metagenomes</taxon>
        <taxon>ecological metagenomes</taxon>
    </lineage>
</organism>
<dbReference type="AlphaFoldDB" id="X1F1I8"/>
<name>X1F1I8_9ZZZZ</name>
<dbReference type="EMBL" id="BARU01006923">
    <property type="protein sequence ID" value="GAH38792.1"/>
    <property type="molecule type" value="Genomic_DNA"/>
</dbReference>
<evidence type="ECO:0000313" key="2">
    <source>
        <dbReference type="EMBL" id="GAH38792.1"/>
    </source>
</evidence>
<protein>
    <submittedName>
        <fullName evidence="2">Uncharacterized protein</fullName>
    </submittedName>
</protein>
<keyword evidence="1" id="KW-0812">Transmembrane</keyword>
<feature type="non-terminal residue" evidence="2">
    <location>
        <position position="1"/>
    </location>
</feature>
<reference evidence="2" key="1">
    <citation type="journal article" date="2014" name="Front. Microbiol.">
        <title>High frequency of phylogenetically diverse reductive dehalogenase-homologous genes in deep subseafloor sedimentary metagenomes.</title>
        <authorList>
            <person name="Kawai M."/>
            <person name="Futagami T."/>
            <person name="Toyoda A."/>
            <person name="Takaki Y."/>
            <person name="Nishi S."/>
            <person name="Hori S."/>
            <person name="Arai W."/>
            <person name="Tsubouchi T."/>
            <person name="Morono Y."/>
            <person name="Uchiyama I."/>
            <person name="Ito T."/>
            <person name="Fujiyama A."/>
            <person name="Inagaki F."/>
            <person name="Takami H."/>
        </authorList>
    </citation>
    <scope>NUCLEOTIDE SEQUENCE</scope>
    <source>
        <strain evidence="2">Expedition CK06-06</strain>
    </source>
</reference>
<keyword evidence="1" id="KW-1133">Transmembrane helix</keyword>
<sequence>TRWIQENVYNINFFSFMAIVFGVIILLLLLAWKMDMPSYFSSWNHQFWKHDNPMKDYLDDQFKEIHKRLKDLEDGKNGKDKPTP</sequence>
<gene>
    <name evidence="2" type="ORF">S03H2_13644</name>
</gene>
<comment type="caution">
    <text evidence="2">The sequence shown here is derived from an EMBL/GenBank/DDBJ whole genome shotgun (WGS) entry which is preliminary data.</text>
</comment>
<feature type="transmembrane region" description="Helical" evidence="1">
    <location>
        <begin position="12"/>
        <end position="32"/>
    </location>
</feature>